<dbReference type="Pfam" id="PF16010">
    <property type="entry name" value="CDH-cyt"/>
    <property type="match status" value="1"/>
</dbReference>
<dbReference type="InterPro" id="IPR015920">
    <property type="entry name" value="Cellobiose_DH-like_cyt"/>
</dbReference>
<evidence type="ECO:0000313" key="3">
    <source>
        <dbReference type="EMBL" id="KAF2743066.1"/>
    </source>
</evidence>
<evidence type="ECO:0000313" key="4">
    <source>
        <dbReference type="Proteomes" id="UP000799440"/>
    </source>
</evidence>
<proteinExistence type="predicted"/>
<name>A0A6A6UZV6_9PLEO</name>
<keyword evidence="4" id="KW-1185">Reference proteome</keyword>
<protein>
    <submittedName>
        <fullName evidence="3">Iron reductase domain protein</fullName>
    </submittedName>
</protein>
<feature type="domain" description="Cellobiose dehydrogenase-like cytochrome" evidence="2">
    <location>
        <begin position="26"/>
        <end position="211"/>
    </location>
</feature>
<reference evidence="3" key="1">
    <citation type="journal article" date="2020" name="Stud. Mycol.">
        <title>101 Dothideomycetes genomes: a test case for predicting lifestyles and emergence of pathogens.</title>
        <authorList>
            <person name="Haridas S."/>
            <person name="Albert R."/>
            <person name="Binder M."/>
            <person name="Bloem J."/>
            <person name="Labutti K."/>
            <person name="Salamov A."/>
            <person name="Andreopoulos B."/>
            <person name="Baker S."/>
            <person name="Barry K."/>
            <person name="Bills G."/>
            <person name="Bluhm B."/>
            <person name="Cannon C."/>
            <person name="Castanera R."/>
            <person name="Culley D."/>
            <person name="Daum C."/>
            <person name="Ezra D."/>
            <person name="Gonzalez J."/>
            <person name="Henrissat B."/>
            <person name="Kuo A."/>
            <person name="Liang C."/>
            <person name="Lipzen A."/>
            <person name="Lutzoni F."/>
            <person name="Magnuson J."/>
            <person name="Mondo S."/>
            <person name="Nolan M."/>
            <person name="Ohm R."/>
            <person name="Pangilinan J."/>
            <person name="Park H.-J."/>
            <person name="Ramirez L."/>
            <person name="Alfaro M."/>
            <person name="Sun H."/>
            <person name="Tritt A."/>
            <person name="Yoshinaga Y."/>
            <person name="Zwiers L.-H."/>
            <person name="Turgeon B."/>
            <person name="Goodwin S."/>
            <person name="Spatafora J."/>
            <person name="Crous P."/>
            <person name="Grigoriev I."/>
        </authorList>
    </citation>
    <scope>NUCLEOTIDE SEQUENCE</scope>
    <source>
        <strain evidence="3">CBS 119925</strain>
    </source>
</reference>
<dbReference type="SUPFAM" id="SSF49344">
    <property type="entry name" value="CBD9-like"/>
    <property type="match status" value="1"/>
</dbReference>
<evidence type="ECO:0000259" key="2">
    <source>
        <dbReference type="Pfam" id="PF16010"/>
    </source>
</evidence>
<dbReference type="OrthoDB" id="413885at2759"/>
<dbReference type="EMBL" id="MU006601">
    <property type="protein sequence ID" value="KAF2743066.1"/>
    <property type="molecule type" value="Genomic_DNA"/>
</dbReference>
<dbReference type="AlphaFoldDB" id="A0A6A6UZV6"/>
<evidence type="ECO:0000256" key="1">
    <source>
        <dbReference type="SAM" id="SignalP"/>
    </source>
</evidence>
<organism evidence="3 4">
    <name type="scientific">Sporormia fimetaria CBS 119925</name>
    <dbReference type="NCBI Taxonomy" id="1340428"/>
    <lineage>
        <taxon>Eukaryota</taxon>
        <taxon>Fungi</taxon>
        <taxon>Dikarya</taxon>
        <taxon>Ascomycota</taxon>
        <taxon>Pezizomycotina</taxon>
        <taxon>Dothideomycetes</taxon>
        <taxon>Pleosporomycetidae</taxon>
        <taxon>Pleosporales</taxon>
        <taxon>Sporormiaceae</taxon>
        <taxon>Sporormia</taxon>
    </lineage>
</organism>
<dbReference type="CDD" id="cd09630">
    <property type="entry name" value="CDH_like_cytochrome"/>
    <property type="match status" value="1"/>
</dbReference>
<feature type="signal peptide" evidence="1">
    <location>
        <begin position="1"/>
        <end position="20"/>
    </location>
</feature>
<sequence length="228" mass="24868">MRPSTLLTVIPLLTTGTALGGSTQHHDADTNLTYSSITHPNGFTYRIALPSLPSTSDTNHHSSDSAILQIIAPHTLSWCGLAWGGRMIGNPLSVFWPTGASTGLKAIVSSRIASGKYLMPTNYSSAAYTYLNPTTANETHWTVTVLCQGCTRWNIAGQHVDLTESIHTNFGFACSKIKPTTPASNMSFFGIHEQYGVWEHDWSLGRNERFEEAVRGNLWVGDNGEEVV</sequence>
<feature type="chain" id="PRO_5025568745" evidence="1">
    <location>
        <begin position="21"/>
        <end position="228"/>
    </location>
</feature>
<accession>A0A6A6UZV6</accession>
<dbReference type="PANTHER" id="PTHR47797:SF5">
    <property type="entry name" value="CELLOBIOSE DEHYDROGENASE CYTOCHROME DOMAIN-CONTAINING PROTEIN"/>
    <property type="match status" value="1"/>
</dbReference>
<gene>
    <name evidence="3" type="ORF">M011DRAFT_490145</name>
</gene>
<keyword evidence="1" id="KW-0732">Signal</keyword>
<dbReference type="Gene3D" id="2.60.40.1210">
    <property type="entry name" value="Cellobiose dehydrogenase, cytochrome domain"/>
    <property type="match status" value="1"/>
</dbReference>
<dbReference type="PANTHER" id="PTHR47797">
    <property type="entry name" value="DEHYDROGENASE, PUTATIVE (AFU_ORTHOLOGUE AFUA_8G05805)-RELATED"/>
    <property type="match status" value="1"/>
</dbReference>
<dbReference type="Proteomes" id="UP000799440">
    <property type="component" value="Unassembled WGS sequence"/>
</dbReference>